<protein>
    <recommendedName>
        <fullName evidence="1">N-acetyltransferase domain-containing protein</fullName>
    </recommendedName>
</protein>
<dbReference type="InterPro" id="IPR016181">
    <property type="entry name" value="Acyl_CoA_acyltransferase"/>
</dbReference>
<accession>A0A381SVN6</accession>
<dbReference type="SUPFAM" id="SSF55729">
    <property type="entry name" value="Acyl-CoA N-acyltransferases (Nat)"/>
    <property type="match status" value="1"/>
</dbReference>
<dbReference type="InterPro" id="IPR000182">
    <property type="entry name" value="GNAT_dom"/>
</dbReference>
<dbReference type="AlphaFoldDB" id="A0A381SVN6"/>
<proteinExistence type="predicted"/>
<dbReference type="EMBL" id="UINC01003576">
    <property type="protein sequence ID" value="SVA07509.1"/>
    <property type="molecule type" value="Genomic_DNA"/>
</dbReference>
<dbReference type="PANTHER" id="PTHR43072">
    <property type="entry name" value="N-ACETYLTRANSFERASE"/>
    <property type="match status" value="1"/>
</dbReference>
<dbReference type="PANTHER" id="PTHR43072:SF8">
    <property type="entry name" value="ACYLTRANSFERASE FABY-RELATED"/>
    <property type="match status" value="1"/>
</dbReference>
<reference evidence="2" key="1">
    <citation type="submission" date="2018-05" db="EMBL/GenBank/DDBJ databases">
        <authorList>
            <person name="Lanie J.A."/>
            <person name="Ng W.-L."/>
            <person name="Kazmierczak K.M."/>
            <person name="Andrzejewski T.M."/>
            <person name="Davidsen T.M."/>
            <person name="Wayne K.J."/>
            <person name="Tettelin H."/>
            <person name="Glass J.I."/>
            <person name="Rusch D."/>
            <person name="Podicherti R."/>
            <person name="Tsui H.-C.T."/>
            <person name="Winkler M.E."/>
        </authorList>
    </citation>
    <scope>NUCLEOTIDE SEQUENCE</scope>
</reference>
<organism evidence="2">
    <name type="scientific">marine metagenome</name>
    <dbReference type="NCBI Taxonomy" id="408172"/>
    <lineage>
        <taxon>unclassified sequences</taxon>
        <taxon>metagenomes</taxon>
        <taxon>ecological metagenomes</taxon>
    </lineage>
</organism>
<name>A0A381SVN6_9ZZZZ</name>
<gene>
    <name evidence="2" type="ORF">METZ01_LOCUS60363</name>
</gene>
<evidence type="ECO:0000313" key="2">
    <source>
        <dbReference type="EMBL" id="SVA07509.1"/>
    </source>
</evidence>
<sequence>MPPSLIRSVREADLEEVRAIYAKEVLEGIASFEIEPPHIEEMRARLHRVQDAKLPYLVSELDGRIAGFAYAVPYRPRPAYRYTVENSVYVARWAQRQGIGSQLLDALVSACERAGARQMVAIIGGIEHTASIRAHEKAGFRQVGTLENVGWKHGRWLDTVIMQRALNPDADDPPVS</sequence>
<evidence type="ECO:0000259" key="1">
    <source>
        <dbReference type="PROSITE" id="PS51186"/>
    </source>
</evidence>
<feature type="domain" description="N-acetyltransferase" evidence="1">
    <location>
        <begin position="4"/>
        <end position="167"/>
    </location>
</feature>
<dbReference type="Pfam" id="PF13420">
    <property type="entry name" value="Acetyltransf_4"/>
    <property type="match status" value="1"/>
</dbReference>
<dbReference type="Gene3D" id="3.40.630.30">
    <property type="match status" value="1"/>
</dbReference>
<dbReference type="CDD" id="cd04301">
    <property type="entry name" value="NAT_SF"/>
    <property type="match status" value="1"/>
</dbReference>
<dbReference type="PROSITE" id="PS51186">
    <property type="entry name" value="GNAT"/>
    <property type="match status" value="1"/>
</dbReference>
<dbReference type="GO" id="GO:0016747">
    <property type="term" value="F:acyltransferase activity, transferring groups other than amino-acyl groups"/>
    <property type="evidence" value="ECO:0007669"/>
    <property type="project" value="InterPro"/>
</dbReference>